<keyword evidence="11 25" id="KW-0418">Kinase</keyword>
<evidence type="ECO:0000256" key="9">
    <source>
        <dbReference type="ARBA" id="ARBA00022692"/>
    </source>
</evidence>
<evidence type="ECO:0000259" key="24">
    <source>
        <dbReference type="PROSITE" id="PS50885"/>
    </source>
</evidence>
<dbReference type="InterPro" id="IPR003660">
    <property type="entry name" value="HAMP_dom"/>
</dbReference>
<evidence type="ECO:0000256" key="10">
    <source>
        <dbReference type="ARBA" id="ARBA00022741"/>
    </source>
</evidence>
<dbReference type="SUPFAM" id="SSF55874">
    <property type="entry name" value="ATPase domain of HSP90 chaperone/DNA topoisomerase II/histidine kinase"/>
    <property type="match status" value="1"/>
</dbReference>
<keyword evidence="17" id="KW-0902">Two-component regulatory system</keyword>
<evidence type="ECO:0000256" key="6">
    <source>
        <dbReference type="ARBA" id="ARBA00022475"/>
    </source>
</evidence>
<keyword evidence="19" id="KW-0843">Virulence</keyword>
<evidence type="ECO:0000256" key="11">
    <source>
        <dbReference type="ARBA" id="ARBA00022777"/>
    </source>
</evidence>
<dbReference type="CDD" id="cd00075">
    <property type="entry name" value="HATPase"/>
    <property type="match status" value="1"/>
</dbReference>
<dbReference type="Pfam" id="PF02518">
    <property type="entry name" value="HATPase_c"/>
    <property type="match status" value="1"/>
</dbReference>
<keyword evidence="20" id="KW-0464">Manganese</keyword>
<keyword evidence="16" id="KW-1133">Transmembrane helix</keyword>
<dbReference type="GO" id="GO:0005886">
    <property type="term" value="C:plasma membrane"/>
    <property type="evidence" value="ECO:0007669"/>
    <property type="project" value="UniProtKB-SubCell"/>
</dbReference>
<keyword evidence="10" id="KW-0547">Nucleotide-binding</keyword>
<evidence type="ECO:0000256" key="15">
    <source>
        <dbReference type="ARBA" id="ARBA00022912"/>
    </source>
</evidence>
<keyword evidence="18" id="KW-0346">Stress response</keyword>
<dbReference type="Pfam" id="PF00512">
    <property type="entry name" value="HisKA"/>
    <property type="match status" value="1"/>
</dbReference>
<evidence type="ECO:0000256" key="21">
    <source>
        <dbReference type="ARBA" id="ARBA00040454"/>
    </source>
</evidence>
<dbReference type="SUPFAM" id="SSF47384">
    <property type="entry name" value="Homodimeric domain of signal transducing histidine kinase"/>
    <property type="match status" value="1"/>
</dbReference>
<feature type="domain" description="Histidine kinase" evidence="23">
    <location>
        <begin position="230"/>
        <end position="435"/>
    </location>
</feature>
<evidence type="ECO:0000256" key="17">
    <source>
        <dbReference type="ARBA" id="ARBA00023012"/>
    </source>
</evidence>
<dbReference type="InterPro" id="IPR005467">
    <property type="entry name" value="His_kinase_dom"/>
</dbReference>
<dbReference type="InterPro" id="IPR036097">
    <property type="entry name" value="HisK_dim/P_sf"/>
</dbReference>
<dbReference type="GO" id="GO:0004721">
    <property type="term" value="F:phosphoprotein phosphatase activity"/>
    <property type="evidence" value="ECO:0007669"/>
    <property type="project" value="UniProtKB-KW"/>
</dbReference>
<dbReference type="Pfam" id="PF00672">
    <property type="entry name" value="HAMP"/>
    <property type="match status" value="1"/>
</dbReference>
<keyword evidence="15" id="KW-0904">Protein phosphatase</keyword>
<keyword evidence="6" id="KW-1003">Cell membrane</keyword>
<dbReference type="CDD" id="cd06225">
    <property type="entry name" value="HAMP"/>
    <property type="match status" value="1"/>
</dbReference>
<comment type="catalytic activity">
    <reaction evidence="1">
        <text>ATP + protein L-histidine = ADP + protein N-phospho-L-histidine.</text>
        <dbReference type="EC" id="2.7.13.3"/>
    </reaction>
</comment>
<keyword evidence="26" id="KW-1185">Reference proteome</keyword>
<dbReference type="EMBL" id="VFPM01000003">
    <property type="protein sequence ID" value="TQM58122.1"/>
    <property type="molecule type" value="Genomic_DNA"/>
</dbReference>
<dbReference type="Proteomes" id="UP000316747">
    <property type="component" value="Unassembled WGS sequence"/>
</dbReference>
<dbReference type="InterPro" id="IPR003594">
    <property type="entry name" value="HATPase_dom"/>
</dbReference>
<keyword evidence="13" id="KW-0067">ATP-binding</keyword>
<evidence type="ECO:0000256" key="22">
    <source>
        <dbReference type="ARBA" id="ARBA00041776"/>
    </source>
</evidence>
<dbReference type="EC" id="2.7.13.3" evidence="5"/>
<dbReference type="Gene3D" id="3.30.565.10">
    <property type="entry name" value="Histidine kinase-like ATPase, C-terminal domain"/>
    <property type="match status" value="1"/>
</dbReference>
<dbReference type="PANTHER" id="PTHR44936:SF9">
    <property type="entry name" value="SENSOR PROTEIN CREC"/>
    <property type="match status" value="1"/>
</dbReference>
<evidence type="ECO:0000313" key="25">
    <source>
        <dbReference type="EMBL" id="TQM58122.1"/>
    </source>
</evidence>
<evidence type="ECO:0000256" key="2">
    <source>
        <dbReference type="ARBA" id="ARBA00001936"/>
    </source>
</evidence>
<evidence type="ECO:0000256" key="4">
    <source>
        <dbReference type="ARBA" id="ARBA00004651"/>
    </source>
</evidence>
<dbReference type="SMART" id="SM00388">
    <property type="entry name" value="HisKA"/>
    <property type="match status" value="1"/>
</dbReference>
<evidence type="ECO:0000256" key="19">
    <source>
        <dbReference type="ARBA" id="ARBA00023026"/>
    </source>
</evidence>
<dbReference type="InterPro" id="IPR003661">
    <property type="entry name" value="HisK_dim/P_dom"/>
</dbReference>
<dbReference type="SMART" id="SM00387">
    <property type="entry name" value="HATPase_c"/>
    <property type="match status" value="1"/>
</dbReference>
<accession>A0A543HIH5</accession>
<evidence type="ECO:0000256" key="8">
    <source>
        <dbReference type="ARBA" id="ARBA00022679"/>
    </source>
</evidence>
<evidence type="ECO:0000256" key="20">
    <source>
        <dbReference type="ARBA" id="ARBA00023211"/>
    </source>
</evidence>
<keyword evidence="9" id="KW-0812">Transmembrane</keyword>
<organism evidence="25 26">
    <name type="scientific">Humibacillus xanthopallidus</name>
    <dbReference type="NCBI Taxonomy" id="412689"/>
    <lineage>
        <taxon>Bacteria</taxon>
        <taxon>Bacillati</taxon>
        <taxon>Actinomycetota</taxon>
        <taxon>Actinomycetes</taxon>
        <taxon>Micrococcales</taxon>
        <taxon>Intrasporangiaceae</taxon>
        <taxon>Humibacillus</taxon>
    </lineage>
</organism>
<dbReference type="PANTHER" id="PTHR44936">
    <property type="entry name" value="SENSOR PROTEIN CREC"/>
    <property type="match status" value="1"/>
</dbReference>
<keyword evidence="8" id="KW-0808">Transferase</keyword>
<dbReference type="GO" id="GO:0000155">
    <property type="term" value="F:phosphorelay sensor kinase activity"/>
    <property type="evidence" value="ECO:0007669"/>
    <property type="project" value="InterPro"/>
</dbReference>
<comment type="cofactor">
    <cofactor evidence="3">
        <name>Mg(2+)</name>
        <dbReference type="ChEBI" id="CHEBI:18420"/>
    </cofactor>
</comment>
<evidence type="ECO:0000256" key="5">
    <source>
        <dbReference type="ARBA" id="ARBA00012438"/>
    </source>
</evidence>
<evidence type="ECO:0000256" key="3">
    <source>
        <dbReference type="ARBA" id="ARBA00001946"/>
    </source>
</evidence>
<dbReference type="GO" id="GO:0005524">
    <property type="term" value="F:ATP binding"/>
    <property type="evidence" value="ECO:0007669"/>
    <property type="project" value="UniProtKB-KW"/>
</dbReference>
<dbReference type="InterPro" id="IPR004358">
    <property type="entry name" value="Sig_transdc_His_kin-like_C"/>
</dbReference>
<dbReference type="CDD" id="cd00082">
    <property type="entry name" value="HisKA"/>
    <property type="match status" value="1"/>
</dbReference>
<dbReference type="InterPro" id="IPR050980">
    <property type="entry name" value="2C_sensor_his_kinase"/>
</dbReference>
<keyword evidence="12" id="KW-0378">Hydrolase</keyword>
<feature type="domain" description="HAMP" evidence="24">
    <location>
        <begin position="170"/>
        <end position="222"/>
    </location>
</feature>
<dbReference type="SUPFAM" id="SSF158472">
    <property type="entry name" value="HAMP domain-like"/>
    <property type="match status" value="1"/>
</dbReference>
<name>A0A543HIH5_9MICO</name>
<comment type="cofactor">
    <cofactor evidence="2">
        <name>Mn(2+)</name>
        <dbReference type="ChEBI" id="CHEBI:29035"/>
    </cofactor>
</comment>
<comment type="subcellular location">
    <subcellularLocation>
        <location evidence="4">Cell membrane</location>
        <topology evidence="4">Multi-pass membrane protein</topology>
    </subcellularLocation>
</comment>
<evidence type="ECO:0000313" key="26">
    <source>
        <dbReference type="Proteomes" id="UP000316747"/>
    </source>
</evidence>
<dbReference type="Gene3D" id="6.10.340.10">
    <property type="match status" value="1"/>
</dbReference>
<evidence type="ECO:0000256" key="18">
    <source>
        <dbReference type="ARBA" id="ARBA00023016"/>
    </source>
</evidence>
<dbReference type="PROSITE" id="PS50885">
    <property type="entry name" value="HAMP"/>
    <property type="match status" value="1"/>
</dbReference>
<evidence type="ECO:0000256" key="16">
    <source>
        <dbReference type="ARBA" id="ARBA00022989"/>
    </source>
</evidence>
<dbReference type="PRINTS" id="PR00344">
    <property type="entry name" value="BCTRLSENSOR"/>
</dbReference>
<keyword evidence="7" id="KW-0597">Phosphoprotein</keyword>
<proteinExistence type="predicted"/>
<sequence>MAFGLLSLAVSAVLSLLIWSVLSSYLVTQRESMAVAEGELGRTVIEEGLVSRAGLVTAPLDGLPTTQSSASLCLVGGQWYSTSPRVPAASLPTALVDAVTSGQESTQRVELGGSLVLAVGVPLTPAHSGLFEVFPLTDLDQTLRTLSTALALGAAATALLGAALGRGASRLALRPLAELGSVAAAVAEGRLDARLQTDRDPDLGPLGASFNRAVAELEHRVEADSRFAADVSHELRTPLTTMLNSMQVIKNREASLPASVREPLDLLAEELERFRRLVVDLLEMARHDAGQGLVLEEVNLADLVRTAADHTAGRPVTEPAHPLMTRVDKRGLERVVANLVSNAELHGGGVLAVRLSRRGPIARIEVDDAGPGVPGEQRGRVFDRFSRGTAPSERAGLGLGLAIVQRHVALHGGSVAVEDRPGGGARFAVELPITDV</sequence>
<comment type="caution">
    <text evidence="25">The sequence shown here is derived from an EMBL/GenBank/DDBJ whole genome shotgun (WGS) entry which is preliminary data.</text>
</comment>
<reference evidence="25 26" key="1">
    <citation type="submission" date="2019-06" db="EMBL/GenBank/DDBJ databases">
        <title>Genome sequencing of plant associated microbes to promote plant fitness in Sorghum bicolor and Oryza sativa.</title>
        <authorList>
            <person name="Coleman-Derr D."/>
        </authorList>
    </citation>
    <scope>NUCLEOTIDE SEQUENCE [LARGE SCALE GENOMIC DNA]</scope>
    <source>
        <strain evidence="25 26">KV-663</strain>
    </source>
</reference>
<evidence type="ECO:0000256" key="12">
    <source>
        <dbReference type="ARBA" id="ARBA00022801"/>
    </source>
</evidence>
<keyword evidence="16" id="KW-0472">Membrane</keyword>
<gene>
    <name evidence="25" type="ORF">FBY41_3480</name>
</gene>
<keyword evidence="14" id="KW-0460">Magnesium</keyword>
<dbReference type="SMART" id="SM00304">
    <property type="entry name" value="HAMP"/>
    <property type="match status" value="1"/>
</dbReference>
<dbReference type="InterPro" id="IPR036890">
    <property type="entry name" value="HATPase_C_sf"/>
</dbReference>
<dbReference type="AlphaFoldDB" id="A0A543HIH5"/>
<protein>
    <recommendedName>
        <fullName evidence="21">Signal transduction histidine-protein kinase/phosphatase MprB</fullName>
        <ecNumber evidence="5">2.7.13.3</ecNumber>
    </recommendedName>
    <alternativeName>
        <fullName evidence="22">Mycobacterial persistence regulator B</fullName>
    </alternativeName>
</protein>
<evidence type="ECO:0000256" key="1">
    <source>
        <dbReference type="ARBA" id="ARBA00000085"/>
    </source>
</evidence>
<evidence type="ECO:0000256" key="14">
    <source>
        <dbReference type="ARBA" id="ARBA00022842"/>
    </source>
</evidence>
<evidence type="ECO:0000256" key="13">
    <source>
        <dbReference type="ARBA" id="ARBA00022840"/>
    </source>
</evidence>
<evidence type="ECO:0000259" key="23">
    <source>
        <dbReference type="PROSITE" id="PS50109"/>
    </source>
</evidence>
<evidence type="ECO:0000256" key="7">
    <source>
        <dbReference type="ARBA" id="ARBA00022553"/>
    </source>
</evidence>
<dbReference type="Gene3D" id="1.10.287.130">
    <property type="match status" value="1"/>
</dbReference>
<dbReference type="PROSITE" id="PS50109">
    <property type="entry name" value="HIS_KIN"/>
    <property type="match status" value="1"/>
</dbReference>